<keyword evidence="1" id="KW-0472">Membrane</keyword>
<feature type="transmembrane region" description="Helical" evidence="1">
    <location>
        <begin position="21"/>
        <end position="45"/>
    </location>
</feature>
<sequence length="233" mass="25668">MKQLSKSDVSGPTKGLRHKKSILITLGVIVILIVGSAGIFFYYYFRTIYIENNYTKLGSNQVTFTINPGSVHPGESFSLTANFKKAYDFGNQGWYRYLSIVNSDNEDVLLTPSELLTNVGYVSTNPDKISYNNAITSAAAMINSRSGIFLESTYKQLKNRQNNPNSFYLEDIGCAVYLGPPTEPPKKYSDTLTFIVLPQTPPGDYTVSVKPGTYCNGLPASAESLQVTVLPVK</sequence>
<evidence type="ECO:0000313" key="2">
    <source>
        <dbReference type="EMBL" id="KKW36774.1"/>
    </source>
</evidence>
<evidence type="ECO:0000256" key="1">
    <source>
        <dbReference type="SAM" id="Phobius"/>
    </source>
</evidence>
<gene>
    <name evidence="2" type="ORF">UY81_C0014G0006</name>
</gene>
<dbReference type="Proteomes" id="UP000034290">
    <property type="component" value="Unassembled WGS sequence"/>
</dbReference>
<organism evidence="2 3">
    <name type="scientific">Candidatus Giovannonibacteria bacterium GW2011_GWA2_53_7</name>
    <dbReference type="NCBI Taxonomy" id="1618650"/>
    <lineage>
        <taxon>Bacteria</taxon>
        <taxon>Candidatus Giovannoniibacteriota</taxon>
    </lineage>
</organism>
<protein>
    <submittedName>
        <fullName evidence="2">Uncharacterized protein</fullName>
    </submittedName>
</protein>
<keyword evidence="1" id="KW-1133">Transmembrane helix</keyword>
<accession>A0A0G2AV65</accession>
<dbReference type="AlphaFoldDB" id="A0A0G2AV65"/>
<evidence type="ECO:0000313" key="3">
    <source>
        <dbReference type="Proteomes" id="UP000034290"/>
    </source>
</evidence>
<proteinExistence type="predicted"/>
<reference evidence="2 3" key="1">
    <citation type="journal article" date="2015" name="Nature">
        <title>rRNA introns, odd ribosomes, and small enigmatic genomes across a large radiation of phyla.</title>
        <authorList>
            <person name="Brown C.T."/>
            <person name="Hug L.A."/>
            <person name="Thomas B.C."/>
            <person name="Sharon I."/>
            <person name="Castelle C.J."/>
            <person name="Singh A."/>
            <person name="Wilkins M.J."/>
            <person name="Williams K.H."/>
            <person name="Banfield J.F."/>
        </authorList>
    </citation>
    <scope>NUCLEOTIDE SEQUENCE [LARGE SCALE GENOMIC DNA]</scope>
</reference>
<comment type="caution">
    <text evidence="2">The sequence shown here is derived from an EMBL/GenBank/DDBJ whole genome shotgun (WGS) entry which is preliminary data.</text>
</comment>
<name>A0A0G2AV65_9BACT</name>
<keyword evidence="1" id="KW-0812">Transmembrane</keyword>
<dbReference type="EMBL" id="LCRM01000014">
    <property type="protein sequence ID" value="KKW36774.1"/>
    <property type="molecule type" value="Genomic_DNA"/>
</dbReference>